<evidence type="ECO:0000259" key="5">
    <source>
        <dbReference type="PROSITE" id="PS51392"/>
    </source>
</evidence>
<dbReference type="InterPro" id="IPR000719">
    <property type="entry name" value="Prot_kinase_dom"/>
</dbReference>
<sequence length="219" mass="25211">MIGHGTKGWQATEKINNSEDSSAASDLFSFGIVIFYSITGGFHPYSDNPDIEDNIKMGNKQNLMLLDHMPVARDLVSQLLEDDPKRLHFLKDASDLMASEGNNNPTLRQALLQVDTGSSGKGPLQWDKRIDVEVLEEAKKHVNYDYKYDSTLHLLRFMRNQNNHYRDLPKTSMEENPYPEGLDKYFDKQLPSFFIGVYKVMYENCKQDKHLSTYFESES</sequence>
<dbReference type="GO" id="GO:0005524">
    <property type="term" value="F:ATP binding"/>
    <property type="evidence" value="ECO:0007669"/>
    <property type="project" value="UniProtKB-KW"/>
</dbReference>
<dbReference type="PROSITE" id="PS51392">
    <property type="entry name" value="KEN"/>
    <property type="match status" value="1"/>
</dbReference>
<comment type="caution">
    <text evidence="6">The sequence shown here is derived from an EMBL/GenBank/DDBJ whole genome shotgun (WGS) entry which is preliminary data.</text>
</comment>
<dbReference type="SUPFAM" id="SSF56112">
    <property type="entry name" value="Protein kinase-like (PK-like)"/>
    <property type="match status" value="1"/>
</dbReference>
<keyword evidence="3" id="KW-0067">ATP-binding</keyword>
<dbReference type="GO" id="GO:0036498">
    <property type="term" value="P:IRE1-mediated unfolded protein response"/>
    <property type="evidence" value="ECO:0007669"/>
    <property type="project" value="TreeGrafter"/>
</dbReference>
<keyword evidence="2" id="KW-0547">Nucleotide-binding</keyword>
<dbReference type="OMA" id="DYTRVWD"/>
<proteinExistence type="predicted"/>
<dbReference type="OrthoDB" id="1730720at2759"/>
<name>A0A200QLP7_MACCD</name>
<protein>
    <submittedName>
        <fullName evidence="6">Protein kinase domain</fullName>
    </submittedName>
</protein>
<dbReference type="InterPro" id="IPR010513">
    <property type="entry name" value="KEN_dom"/>
</dbReference>
<dbReference type="Gene3D" id="1.20.1440.180">
    <property type="entry name" value="KEN domain"/>
    <property type="match status" value="1"/>
</dbReference>
<keyword evidence="6" id="KW-0418">Kinase</keyword>
<accession>A0A200QLP7</accession>
<organism evidence="6 7">
    <name type="scientific">Macleaya cordata</name>
    <name type="common">Five-seeded plume-poppy</name>
    <name type="synonym">Bocconia cordata</name>
    <dbReference type="NCBI Taxonomy" id="56857"/>
    <lineage>
        <taxon>Eukaryota</taxon>
        <taxon>Viridiplantae</taxon>
        <taxon>Streptophyta</taxon>
        <taxon>Embryophyta</taxon>
        <taxon>Tracheophyta</taxon>
        <taxon>Spermatophyta</taxon>
        <taxon>Magnoliopsida</taxon>
        <taxon>Ranunculales</taxon>
        <taxon>Papaveraceae</taxon>
        <taxon>Papaveroideae</taxon>
        <taxon>Macleaya</taxon>
    </lineage>
</organism>
<gene>
    <name evidence="6" type="ORF">BVC80_9005g55</name>
</gene>
<dbReference type="GO" id="GO:0004521">
    <property type="term" value="F:RNA endonuclease activity"/>
    <property type="evidence" value="ECO:0007669"/>
    <property type="project" value="InterPro"/>
</dbReference>
<dbReference type="InterPro" id="IPR045133">
    <property type="entry name" value="IRE1/2-like"/>
</dbReference>
<evidence type="ECO:0000256" key="1">
    <source>
        <dbReference type="ARBA" id="ARBA00022729"/>
    </source>
</evidence>
<dbReference type="Proteomes" id="UP000195402">
    <property type="component" value="Unassembled WGS sequence"/>
</dbReference>
<dbReference type="Gene3D" id="1.10.510.10">
    <property type="entry name" value="Transferase(Phosphotransferase) domain 1"/>
    <property type="match status" value="1"/>
</dbReference>
<reference evidence="6 7" key="1">
    <citation type="journal article" date="2017" name="Mol. Plant">
        <title>The Genome of Medicinal Plant Macleaya cordata Provides New Insights into Benzylisoquinoline Alkaloids Metabolism.</title>
        <authorList>
            <person name="Liu X."/>
            <person name="Liu Y."/>
            <person name="Huang P."/>
            <person name="Ma Y."/>
            <person name="Qing Z."/>
            <person name="Tang Q."/>
            <person name="Cao H."/>
            <person name="Cheng P."/>
            <person name="Zheng Y."/>
            <person name="Yuan Z."/>
            <person name="Zhou Y."/>
            <person name="Liu J."/>
            <person name="Tang Z."/>
            <person name="Zhuo Y."/>
            <person name="Zhang Y."/>
            <person name="Yu L."/>
            <person name="Huang J."/>
            <person name="Yang P."/>
            <person name="Peng Q."/>
            <person name="Zhang J."/>
            <person name="Jiang W."/>
            <person name="Zhang Z."/>
            <person name="Lin K."/>
            <person name="Ro D.K."/>
            <person name="Chen X."/>
            <person name="Xiong X."/>
            <person name="Shang Y."/>
            <person name="Huang S."/>
            <person name="Zeng J."/>
        </authorList>
    </citation>
    <scope>NUCLEOTIDE SEQUENCE [LARGE SCALE GENOMIC DNA]</scope>
    <source>
        <strain evidence="7">cv. BLH2017</strain>
        <tissue evidence="6">Root</tissue>
    </source>
</reference>
<evidence type="ECO:0000313" key="6">
    <source>
        <dbReference type="EMBL" id="OVA11375.1"/>
    </source>
</evidence>
<evidence type="ECO:0000256" key="3">
    <source>
        <dbReference type="ARBA" id="ARBA00022840"/>
    </source>
</evidence>
<evidence type="ECO:0000259" key="4">
    <source>
        <dbReference type="PROSITE" id="PS50011"/>
    </source>
</evidence>
<keyword evidence="6" id="KW-0808">Transferase</keyword>
<keyword evidence="7" id="KW-1185">Reference proteome</keyword>
<dbReference type="GO" id="GO:0004674">
    <property type="term" value="F:protein serine/threonine kinase activity"/>
    <property type="evidence" value="ECO:0007669"/>
    <property type="project" value="InterPro"/>
</dbReference>
<dbReference type="GO" id="GO:0006397">
    <property type="term" value="P:mRNA processing"/>
    <property type="evidence" value="ECO:0007669"/>
    <property type="project" value="InterPro"/>
</dbReference>
<feature type="domain" description="Protein kinase" evidence="4">
    <location>
        <begin position="1"/>
        <end position="107"/>
    </location>
</feature>
<dbReference type="PANTHER" id="PTHR13954:SF6">
    <property type="entry name" value="NON-SPECIFIC SERINE_THREONINE PROTEIN KINASE"/>
    <property type="match status" value="1"/>
</dbReference>
<dbReference type="InterPro" id="IPR011009">
    <property type="entry name" value="Kinase-like_dom_sf"/>
</dbReference>
<dbReference type="GO" id="GO:1990604">
    <property type="term" value="C:IRE1-TRAF2-ASK1 complex"/>
    <property type="evidence" value="ECO:0007669"/>
    <property type="project" value="TreeGrafter"/>
</dbReference>
<evidence type="ECO:0000313" key="7">
    <source>
        <dbReference type="Proteomes" id="UP000195402"/>
    </source>
</evidence>
<dbReference type="PROSITE" id="PS50011">
    <property type="entry name" value="PROTEIN_KINASE_DOM"/>
    <property type="match status" value="1"/>
</dbReference>
<evidence type="ECO:0000256" key="2">
    <source>
        <dbReference type="ARBA" id="ARBA00022741"/>
    </source>
</evidence>
<dbReference type="InterPro" id="IPR038357">
    <property type="entry name" value="KEN_sf"/>
</dbReference>
<dbReference type="AlphaFoldDB" id="A0A200QLP7"/>
<dbReference type="STRING" id="56857.A0A200QLP7"/>
<keyword evidence="1" id="KW-0732">Signal</keyword>
<dbReference type="EMBL" id="MVGT01001698">
    <property type="protein sequence ID" value="OVA11375.1"/>
    <property type="molecule type" value="Genomic_DNA"/>
</dbReference>
<dbReference type="Pfam" id="PF06479">
    <property type="entry name" value="Ribonuc_2-5A"/>
    <property type="match status" value="1"/>
</dbReference>
<dbReference type="PANTHER" id="PTHR13954">
    <property type="entry name" value="IRE1-RELATED"/>
    <property type="match status" value="1"/>
</dbReference>
<feature type="domain" description="KEN" evidence="5">
    <location>
        <begin position="83"/>
        <end position="217"/>
    </location>
</feature>
<dbReference type="InParanoid" id="A0A200QLP7"/>
<dbReference type="GO" id="GO:0051082">
    <property type="term" value="F:unfolded protein binding"/>
    <property type="evidence" value="ECO:0007669"/>
    <property type="project" value="TreeGrafter"/>
</dbReference>